<gene>
    <name evidence="2" type="ORF">HAX54_010912</name>
</gene>
<dbReference type="EMBL" id="JACEIK010001609">
    <property type="protein sequence ID" value="MCD7470793.1"/>
    <property type="molecule type" value="Genomic_DNA"/>
</dbReference>
<name>A0ABS8TIX3_DATST</name>
<evidence type="ECO:0000256" key="1">
    <source>
        <dbReference type="SAM" id="MobiDB-lite"/>
    </source>
</evidence>
<comment type="caution">
    <text evidence="2">The sequence shown here is derived from an EMBL/GenBank/DDBJ whole genome shotgun (WGS) entry which is preliminary data.</text>
</comment>
<reference evidence="2 3" key="1">
    <citation type="journal article" date="2021" name="BMC Genomics">
        <title>Datura genome reveals duplications of psychoactive alkaloid biosynthetic genes and high mutation rate following tissue culture.</title>
        <authorList>
            <person name="Rajewski A."/>
            <person name="Carter-House D."/>
            <person name="Stajich J."/>
            <person name="Litt A."/>
        </authorList>
    </citation>
    <scope>NUCLEOTIDE SEQUENCE [LARGE SCALE GENOMIC DNA]</scope>
    <source>
        <strain evidence="2">AR-01</strain>
    </source>
</reference>
<organism evidence="2 3">
    <name type="scientific">Datura stramonium</name>
    <name type="common">Jimsonweed</name>
    <name type="synonym">Common thornapple</name>
    <dbReference type="NCBI Taxonomy" id="4076"/>
    <lineage>
        <taxon>Eukaryota</taxon>
        <taxon>Viridiplantae</taxon>
        <taxon>Streptophyta</taxon>
        <taxon>Embryophyta</taxon>
        <taxon>Tracheophyta</taxon>
        <taxon>Spermatophyta</taxon>
        <taxon>Magnoliopsida</taxon>
        <taxon>eudicotyledons</taxon>
        <taxon>Gunneridae</taxon>
        <taxon>Pentapetalae</taxon>
        <taxon>asterids</taxon>
        <taxon>lamiids</taxon>
        <taxon>Solanales</taxon>
        <taxon>Solanaceae</taxon>
        <taxon>Solanoideae</taxon>
        <taxon>Datureae</taxon>
        <taxon>Datura</taxon>
    </lineage>
</organism>
<sequence length="62" mass="6832">IVSPSNESFSPLPSTLDQRLNLRKKGDDGSLNESLGNQMSHQVTRLETITGKGPRLRERLVG</sequence>
<protein>
    <submittedName>
        <fullName evidence="2">Uncharacterized protein</fullName>
    </submittedName>
</protein>
<evidence type="ECO:0000313" key="3">
    <source>
        <dbReference type="Proteomes" id="UP000823775"/>
    </source>
</evidence>
<feature type="non-terminal residue" evidence="2">
    <location>
        <position position="62"/>
    </location>
</feature>
<proteinExistence type="predicted"/>
<feature type="non-terminal residue" evidence="2">
    <location>
        <position position="1"/>
    </location>
</feature>
<accession>A0ABS8TIX3</accession>
<evidence type="ECO:0000313" key="2">
    <source>
        <dbReference type="EMBL" id="MCD7470793.1"/>
    </source>
</evidence>
<dbReference type="Proteomes" id="UP000823775">
    <property type="component" value="Unassembled WGS sequence"/>
</dbReference>
<keyword evidence="3" id="KW-1185">Reference proteome</keyword>
<feature type="compositionally biased region" description="Polar residues" evidence="1">
    <location>
        <begin position="31"/>
        <end position="47"/>
    </location>
</feature>
<feature type="region of interest" description="Disordered" evidence="1">
    <location>
        <begin position="23"/>
        <end position="62"/>
    </location>
</feature>